<gene>
    <name evidence="2" type="ORF">BTO23_14945</name>
    <name evidence="1" type="ORF">GCM10007855_40650</name>
</gene>
<dbReference type="Proteomes" id="UP000239273">
    <property type="component" value="Unassembled WGS sequence"/>
</dbReference>
<name>A0A2S7X8F6_9GAMM</name>
<dbReference type="EMBL" id="BSOU01000026">
    <property type="protein sequence ID" value="GLR77190.1"/>
    <property type="molecule type" value="Genomic_DNA"/>
</dbReference>
<accession>A0A2S7X8F6</accession>
<evidence type="ECO:0000313" key="1">
    <source>
        <dbReference type="EMBL" id="GLR77190.1"/>
    </source>
</evidence>
<organism evidence="2 3">
    <name type="scientific">Aliivibrio sifiae</name>
    <dbReference type="NCBI Taxonomy" id="566293"/>
    <lineage>
        <taxon>Bacteria</taxon>
        <taxon>Pseudomonadati</taxon>
        <taxon>Pseudomonadota</taxon>
        <taxon>Gammaproteobacteria</taxon>
        <taxon>Vibrionales</taxon>
        <taxon>Vibrionaceae</taxon>
        <taxon>Aliivibrio</taxon>
    </lineage>
</organism>
<dbReference type="AlphaFoldDB" id="A0A2S7X8F6"/>
<evidence type="ECO:0000313" key="2">
    <source>
        <dbReference type="EMBL" id="PQJ87412.1"/>
    </source>
</evidence>
<dbReference type="EMBL" id="MSCP01000002">
    <property type="protein sequence ID" value="PQJ87412.1"/>
    <property type="molecule type" value="Genomic_DNA"/>
</dbReference>
<evidence type="ECO:0000313" key="4">
    <source>
        <dbReference type="Proteomes" id="UP001156660"/>
    </source>
</evidence>
<dbReference type="Proteomes" id="UP001156660">
    <property type="component" value="Unassembled WGS sequence"/>
</dbReference>
<reference evidence="4" key="3">
    <citation type="journal article" date="2019" name="Int. J. Syst. Evol. Microbiol.">
        <title>The Global Catalogue of Microorganisms (GCM) 10K type strain sequencing project: providing services to taxonomists for standard genome sequencing and annotation.</title>
        <authorList>
            <consortium name="The Broad Institute Genomics Platform"/>
            <consortium name="The Broad Institute Genome Sequencing Center for Infectious Disease"/>
            <person name="Wu L."/>
            <person name="Ma J."/>
        </authorList>
    </citation>
    <scope>NUCLEOTIDE SEQUENCE [LARGE SCALE GENOMIC DNA]</scope>
    <source>
        <strain evidence="4">NBRC 105001</strain>
    </source>
</reference>
<sequence>MKNITKLAECFRAAIEASDITEVLPLFKYFPQNCCEHTSVFLGFYISLIFPELETEVVRGRNESINGLKYHFWLEINGQIIDLTVDQFKGYSIPIYAENIHPLAEEFVEDKRESIDAYMGYYCDKVLEIDRFSKAMSSIGSKLKHAGWEYA</sequence>
<reference evidence="2 3" key="2">
    <citation type="submission" date="2016-12" db="EMBL/GenBank/DDBJ databases">
        <title>Diversity of luminous bacteria.</title>
        <authorList>
            <person name="Yoshizawa S."/>
            <person name="Kogure K."/>
        </authorList>
    </citation>
    <scope>NUCLEOTIDE SEQUENCE [LARGE SCALE GENOMIC DNA]</scope>
    <source>
        <strain evidence="2 3">NBRC 105001</strain>
    </source>
</reference>
<dbReference type="OrthoDB" id="9155675at2"/>
<keyword evidence="4" id="KW-1185">Reference proteome</keyword>
<dbReference type="RefSeq" id="WP_105063896.1">
    <property type="nucleotide sequence ID" value="NZ_BSOU01000026.1"/>
</dbReference>
<comment type="caution">
    <text evidence="2">The sequence shown here is derived from an EMBL/GenBank/DDBJ whole genome shotgun (WGS) entry which is preliminary data.</text>
</comment>
<evidence type="ECO:0000313" key="3">
    <source>
        <dbReference type="Proteomes" id="UP000239273"/>
    </source>
</evidence>
<reference evidence="1" key="4">
    <citation type="submission" date="2023-01" db="EMBL/GenBank/DDBJ databases">
        <title>Draft genome sequence of Aliivibrio sifiae strain NBRC 105001.</title>
        <authorList>
            <person name="Sun Q."/>
            <person name="Mori K."/>
        </authorList>
    </citation>
    <scope>NUCLEOTIDE SEQUENCE</scope>
    <source>
        <strain evidence="1">NBRC 105001</strain>
    </source>
</reference>
<reference evidence="1" key="1">
    <citation type="journal article" date="2014" name="Int. J. Syst. Evol. Microbiol.">
        <title>Complete genome of a new Firmicutes species belonging to the dominant human colonic microbiota ('Ruminococcus bicirculans') reveals two chromosomes and a selective capacity to utilize plant glucans.</title>
        <authorList>
            <consortium name="NISC Comparative Sequencing Program"/>
            <person name="Wegmann U."/>
            <person name="Louis P."/>
            <person name="Goesmann A."/>
            <person name="Henrissat B."/>
            <person name="Duncan S.H."/>
            <person name="Flint H.J."/>
        </authorList>
    </citation>
    <scope>NUCLEOTIDE SEQUENCE</scope>
    <source>
        <strain evidence="1">NBRC 105001</strain>
    </source>
</reference>
<proteinExistence type="predicted"/>
<protein>
    <submittedName>
        <fullName evidence="2">Uncharacterized protein</fullName>
    </submittedName>
</protein>